<evidence type="ECO:0000313" key="1">
    <source>
        <dbReference type="EMBL" id="PSL42350.1"/>
    </source>
</evidence>
<dbReference type="EMBL" id="PYAV01000016">
    <property type="protein sequence ID" value="PSL42350.1"/>
    <property type="molecule type" value="Genomic_DNA"/>
</dbReference>
<dbReference type="OrthoDB" id="2433584at2"/>
<dbReference type="Proteomes" id="UP000242310">
    <property type="component" value="Unassembled WGS sequence"/>
</dbReference>
<reference evidence="1 2" key="1">
    <citation type="submission" date="2018-03" db="EMBL/GenBank/DDBJ databases">
        <title>Genomic Encyclopedia of Type Strains, Phase III (KMG-III): the genomes of soil and plant-associated and newly described type strains.</title>
        <authorList>
            <person name="Whitman W."/>
        </authorList>
    </citation>
    <scope>NUCLEOTIDE SEQUENCE [LARGE SCALE GENOMIC DNA]</scope>
    <source>
        <strain evidence="1 2">CGMCC 1.07653</strain>
    </source>
</reference>
<keyword evidence="2" id="KW-1185">Reference proteome</keyword>
<protein>
    <submittedName>
        <fullName evidence="1">Uncharacterized protein YqhG</fullName>
    </submittedName>
</protein>
<dbReference type="InterPro" id="IPR024562">
    <property type="entry name" value="YqhG"/>
</dbReference>
<dbReference type="Pfam" id="PF11079">
    <property type="entry name" value="YqhG"/>
    <property type="match status" value="1"/>
</dbReference>
<name>A0A2P8H834_9BACI</name>
<gene>
    <name evidence="1" type="ORF">B0H94_11655</name>
</gene>
<dbReference type="AlphaFoldDB" id="A0A2P8H834"/>
<dbReference type="RefSeq" id="WP_106589803.1">
    <property type="nucleotide sequence ID" value="NZ_PYAV01000016.1"/>
</dbReference>
<comment type="caution">
    <text evidence="1">The sequence shown here is derived from an EMBL/GenBank/DDBJ whole genome shotgun (WGS) entry which is preliminary data.</text>
</comment>
<proteinExistence type="predicted"/>
<organism evidence="1 2">
    <name type="scientific">Salsuginibacillus halophilus</name>
    <dbReference type="NCBI Taxonomy" id="517424"/>
    <lineage>
        <taxon>Bacteria</taxon>
        <taxon>Bacillati</taxon>
        <taxon>Bacillota</taxon>
        <taxon>Bacilli</taxon>
        <taxon>Bacillales</taxon>
        <taxon>Bacillaceae</taxon>
        <taxon>Salsuginibacillus</taxon>
    </lineage>
</organism>
<evidence type="ECO:0000313" key="2">
    <source>
        <dbReference type="Proteomes" id="UP000242310"/>
    </source>
</evidence>
<sequence>MDDKAMLNFSESLLTTCGAKVIDRTHQTITVQLTEDLDKALMNRPFYWHYIEKTNGIKQPKTLTLTTDTEAKADAHLHQGSPRLHQLFRYAKSQGAWTCLYDQAPAGKQPEPLEPWLNVNVTISKFNGLREDTPLSIGLHLISGARVEGFMDNVTERSFSLAPSAYTYPVRPLITPTAALRRIELFITETLSHKPKGWAEEAIIKKEAELSLLDQFFQDTPDDPTYQNERRAIEERLQPKISVQVINGGLFYLPKSILHHFQA</sequence>
<accession>A0A2P8H834</accession>